<evidence type="ECO:0000256" key="3">
    <source>
        <dbReference type="ARBA" id="ARBA00009595"/>
    </source>
</evidence>
<evidence type="ECO:0000256" key="2">
    <source>
        <dbReference type="ARBA" id="ARBA00001947"/>
    </source>
</evidence>
<gene>
    <name evidence="12" type="ORF">BTO11_01690</name>
</gene>
<evidence type="ECO:0000313" key="12">
    <source>
        <dbReference type="EMBL" id="PQJ52484.1"/>
    </source>
</evidence>
<dbReference type="InterPro" id="IPR015376">
    <property type="entry name" value="Znr_NADH_PPase"/>
</dbReference>
<dbReference type="CDD" id="cd03429">
    <property type="entry name" value="NUDIX_NADH_pyrophosphatase_Nudt13"/>
    <property type="match status" value="1"/>
</dbReference>
<dbReference type="InterPro" id="IPR020084">
    <property type="entry name" value="NUDIX_hydrolase_CS"/>
</dbReference>
<comment type="caution">
    <text evidence="12">The sequence shown here is derived from an EMBL/GenBank/DDBJ whole genome shotgun (WGS) entry which is preliminary data.</text>
</comment>
<dbReference type="Gene3D" id="3.90.79.20">
    <property type="match status" value="1"/>
</dbReference>
<protein>
    <recommendedName>
        <fullName evidence="4">NAD(+) diphosphatase</fullName>
        <ecNumber evidence="4">3.6.1.22</ecNumber>
    </recommendedName>
</protein>
<dbReference type="PRINTS" id="PR00502">
    <property type="entry name" value="NUDIXFAMILY"/>
</dbReference>
<dbReference type="NCBIfam" id="NF001299">
    <property type="entry name" value="PRK00241.1"/>
    <property type="match status" value="1"/>
</dbReference>
<dbReference type="InterPro" id="IPR015797">
    <property type="entry name" value="NUDIX_hydrolase-like_dom_sf"/>
</dbReference>
<organism evidence="12 13">
    <name type="scientific">Psychrosphaera saromensis</name>
    <dbReference type="NCBI Taxonomy" id="716813"/>
    <lineage>
        <taxon>Bacteria</taxon>
        <taxon>Pseudomonadati</taxon>
        <taxon>Pseudomonadota</taxon>
        <taxon>Gammaproteobacteria</taxon>
        <taxon>Alteromonadales</taxon>
        <taxon>Pseudoalteromonadaceae</taxon>
        <taxon>Psychrosphaera</taxon>
    </lineage>
</organism>
<dbReference type="GO" id="GO:0006742">
    <property type="term" value="P:NADP+ catabolic process"/>
    <property type="evidence" value="ECO:0007669"/>
    <property type="project" value="TreeGrafter"/>
</dbReference>
<reference evidence="12 13" key="1">
    <citation type="submission" date="2016-12" db="EMBL/GenBank/DDBJ databases">
        <title>Diversity of luminous bacteria.</title>
        <authorList>
            <person name="Yoshizawa S."/>
            <person name="Kogure K."/>
        </authorList>
    </citation>
    <scope>NUCLEOTIDE SEQUENCE [LARGE SCALE GENOMIC DNA]</scope>
    <source>
        <strain evidence="12 13">SA4-48</strain>
    </source>
</reference>
<dbReference type="PANTHER" id="PTHR42904:SF6">
    <property type="entry name" value="NAD-CAPPED RNA HYDROLASE NUDT12"/>
    <property type="match status" value="1"/>
</dbReference>
<dbReference type="Pfam" id="PF09297">
    <property type="entry name" value="Zn_ribbon_NUD"/>
    <property type="match status" value="1"/>
</dbReference>
<evidence type="ECO:0000256" key="5">
    <source>
        <dbReference type="ARBA" id="ARBA00022723"/>
    </source>
</evidence>
<dbReference type="GO" id="GO:0005829">
    <property type="term" value="C:cytosol"/>
    <property type="evidence" value="ECO:0007669"/>
    <property type="project" value="TreeGrafter"/>
</dbReference>
<evidence type="ECO:0000256" key="8">
    <source>
        <dbReference type="ARBA" id="ARBA00023027"/>
    </source>
</evidence>
<dbReference type="GO" id="GO:0046872">
    <property type="term" value="F:metal ion binding"/>
    <property type="evidence" value="ECO:0007669"/>
    <property type="project" value="UniProtKB-KW"/>
</dbReference>
<evidence type="ECO:0000256" key="7">
    <source>
        <dbReference type="ARBA" id="ARBA00022842"/>
    </source>
</evidence>
<keyword evidence="6 10" id="KW-0378">Hydrolase</keyword>
<comment type="similarity">
    <text evidence="3">Belongs to the Nudix hydrolase family. NudC subfamily.</text>
</comment>
<dbReference type="Gene3D" id="3.90.79.10">
    <property type="entry name" value="Nucleoside Triphosphate Pyrophosphohydrolase"/>
    <property type="match status" value="1"/>
</dbReference>
<accession>A0A2S7UR63</accession>
<evidence type="ECO:0000256" key="10">
    <source>
        <dbReference type="RuleBase" id="RU003476"/>
    </source>
</evidence>
<evidence type="ECO:0000256" key="4">
    <source>
        <dbReference type="ARBA" id="ARBA00012381"/>
    </source>
</evidence>
<evidence type="ECO:0000256" key="6">
    <source>
        <dbReference type="ARBA" id="ARBA00022801"/>
    </source>
</evidence>
<dbReference type="PROSITE" id="PS51462">
    <property type="entry name" value="NUDIX"/>
    <property type="match status" value="1"/>
</dbReference>
<dbReference type="Proteomes" id="UP000239007">
    <property type="component" value="Unassembled WGS sequence"/>
</dbReference>
<dbReference type="InterPro" id="IPR049734">
    <property type="entry name" value="NudC-like_C"/>
</dbReference>
<comment type="catalytic activity">
    <reaction evidence="9">
        <text>a 5'-end NAD(+)-phospho-ribonucleoside in mRNA + H2O = a 5'-end phospho-adenosine-phospho-ribonucleoside in mRNA + beta-nicotinamide D-ribonucleotide + 2 H(+)</text>
        <dbReference type="Rhea" id="RHEA:60876"/>
        <dbReference type="Rhea" id="RHEA-COMP:15698"/>
        <dbReference type="Rhea" id="RHEA-COMP:15719"/>
        <dbReference type="ChEBI" id="CHEBI:14649"/>
        <dbReference type="ChEBI" id="CHEBI:15377"/>
        <dbReference type="ChEBI" id="CHEBI:15378"/>
        <dbReference type="ChEBI" id="CHEBI:144029"/>
        <dbReference type="ChEBI" id="CHEBI:144051"/>
    </reaction>
    <physiologicalReaction direction="left-to-right" evidence="9">
        <dbReference type="Rhea" id="RHEA:60877"/>
    </physiologicalReaction>
</comment>
<comment type="cofactor">
    <cofactor evidence="1">
        <name>Mg(2+)</name>
        <dbReference type="ChEBI" id="CHEBI:18420"/>
    </cofactor>
</comment>
<evidence type="ECO:0000256" key="9">
    <source>
        <dbReference type="ARBA" id="ARBA00023679"/>
    </source>
</evidence>
<evidence type="ECO:0000256" key="1">
    <source>
        <dbReference type="ARBA" id="ARBA00001946"/>
    </source>
</evidence>
<keyword evidence="5" id="KW-0479">Metal-binding</keyword>
<keyword evidence="13" id="KW-1185">Reference proteome</keyword>
<feature type="domain" description="Nudix hydrolase" evidence="11">
    <location>
        <begin position="139"/>
        <end position="264"/>
    </location>
</feature>
<dbReference type="Pfam" id="PF00293">
    <property type="entry name" value="NUDIX"/>
    <property type="match status" value="1"/>
</dbReference>
<keyword evidence="7" id="KW-0460">Magnesium</keyword>
<dbReference type="GO" id="GO:0035529">
    <property type="term" value="F:NADH pyrophosphatase activity"/>
    <property type="evidence" value="ECO:0007669"/>
    <property type="project" value="TreeGrafter"/>
</dbReference>
<name>A0A2S7UR63_9GAMM</name>
<dbReference type="OrthoDB" id="9791656at2"/>
<dbReference type="GO" id="GO:0019677">
    <property type="term" value="P:NAD+ catabolic process"/>
    <property type="evidence" value="ECO:0007669"/>
    <property type="project" value="TreeGrafter"/>
</dbReference>
<dbReference type="PROSITE" id="PS00893">
    <property type="entry name" value="NUDIX_BOX"/>
    <property type="match status" value="1"/>
</dbReference>
<dbReference type="EMBL" id="MSCH01000003">
    <property type="protein sequence ID" value="PQJ52484.1"/>
    <property type="molecule type" value="Genomic_DNA"/>
</dbReference>
<evidence type="ECO:0000313" key="13">
    <source>
        <dbReference type="Proteomes" id="UP000239007"/>
    </source>
</evidence>
<dbReference type="PANTHER" id="PTHR42904">
    <property type="entry name" value="NUDIX HYDROLASE, NUDC SUBFAMILY"/>
    <property type="match status" value="1"/>
</dbReference>
<dbReference type="AlphaFoldDB" id="A0A2S7UR63"/>
<keyword evidence="8" id="KW-0520">NAD</keyword>
<dbReference type="InterPro" id="IPR000086">
    <property type="entry name" value="NUDIX_hydrolase_dom"/>
</dbReference>
<evidence type="ECO:0000259" key="11">
    <source>
        <dbReference type="PROSITE" id="PS51462"/>
    </source>
</evidence>
<dbReference type="InterPro" id="IPR020476">
    <property type="entry name" value="Nudix_hydrolase"/>
</dbReference>
<dbReference type="RefSeq" id="WP_105050944.1">
    <property type="nucleotide sequence ID" value="NZ_BMYG01000004.1"/>
</dbReference>
<dbReference type="SUPFAM" id="SSF55811">
    <property type="entry name" value="Nudix"/>
    <property type="match status" value="2"/>
</dbReference>
<dbReference type="EC" id="3.6.1.22" evidence="4"/>
<dbReference type="InterPro" id="IPR050241">
    <property type="entry name" value="NAD-cap_RNA_hydrolase_NudC"/>
</dbReference>
<proteinExistence type="inferred from homology"/>
<sequence length="270" mass="30728">MIQHSINFKQELEGWWCVIANHKVYLPSPNNNIPCGVFSDLAMPFTPPEQVHEIGVFEGVTVYLLQITDQEFSQHETEFFGFRTVLFEQPDKFEFVARAFQVDLFLRTHQFCGQCGEKMTLIDWELATQCKPCNHRCYPRISPCIIVAIRNKEKILLAQGVHHKPGQFSIIAGFVESGETLEQAVHREVGEEVGIKVKNLKYFGSQPWPFPHSLMVGYTAEYDSGELVLCEKEILSADWYGLDNMPSTAPIQSIAGQLIAQTKKMMKLAQ</sequence>
<comment type="cofactor">
    <cofactor evidence="2">
        <name>Zn(2+)</name>
        <dbReference type="ChEBI" id="CHEBI:29105"/>
    </cofactor>
</comment>